<dbReference type="AlphaFoldDB" id="A0A1H0KFE5"/>
<dbReference type="Proteomes" id="UP000183200">
    <property type="component" value="Unassembled WGS sequence"/>
</dbReference>
<organism evidence="1 2">
    <name type="scientific">Pedobacter steynii</name>
    <dbReference type="NCBI Taxonomy" id="430522"/>
    <lineage>
        <taxon>Bacteria</taxon>
        <taxon>Pseudomonadati</taxon>
        <taxon>Bacteroidota</taxon>
        <taxon>Sphingobacteriia</taxon>
        <taxon>Sphingobacteriales</taxon>
        <taxon>Sphingobacteriaceae</taxon>
        <taxon>Pedobacter</taxon>
    </lineage>
</organism>
<accession>A0A1H0KFE5</accession>
<protein>
    <submittedName>
        <fullName evidence="1">Uncharacterized protein</fullName>
    </submittedName>
</protein>
<name>A0A1H0KFE5_9SPHI</name>
<evidence type="ECO:0000313" key="1">
    <source>
        <dbReference type="EMBL" id="SDO54520.1"/>
    </source>
</evidence>
<evidence type="ECO:0000313" key="2">
    <source>
        <dbReference type="Proteomes" id="UP000183200"/>
    </source>
</evidence>
<dbReference type="RefSeq" id="WP_074612729.1">
    <property type="nucleotide sequence ID" value="NZ_FNGY01000016.1"/>
</dbReference>
<dbReference type="OrthoDB" id="1488184at2"/>
<dbReference type="EMBL" id="FNGY01000016">
    <property type="protein sequence ID" value="SDO54520.1"/>
    <property type="molecule type" value="Genomic_DNA"/>
</dbReference>
<keyword evidence="2" id="KW-1185">Reference proteome</keyword>
<gene>
    <name evidence="1" type="ORF">SAMN05421820_11635</name>
</gene>
<sequence length="472" mass="54137">MQHLIRKQQIDLQLDKQLDSFQIQQQFSDQFWKYLVPLLEHEFDKMATEEEVISLDRIEIDLGVITEAQISQIVWNPDLYELFKTEIKKAIFQGEVLAGDGLRTVKRSAPANAYRQWVFYMQNGYLPWTVTQVNPKWYDLILEELATDYAGTEILRREISGNDTFVLRVIRQHPLSFLKKLVEILTAEKQTKLFTAVHQMNDRISDWSVAPQKSRSAKKTAELIRVFNLSYEAMLKQILRVSAETSGSALLAVLESKIHEMISAAEQGKTEVFLATGITEDIDQAADKSFPEEKVNVRDQKEGEIQEGVFTTAAGLVLLHPFLNSLFQLLGLLQEKRFLNIDTQEKAIYLLHYLATGEKKADEYELLMPKILCAYPIDQPIPKRIKLSALEMEEADTLLKAAIASWEILKNTSPAGLREGFLQRTGKLQVLEGKIGLQVEKAAIDVLLDHLPWNLSMIKLPWLKEVIRVEWR</sequence>
<dbReference type="InterPro" id="IPR045538">
    <property type="entry name" value="CIS_TMP"/>
</dbReference>
<dbReference type="Pfam" id="PF19268">
    <property type="entry name" value="CIS_TMP"/>
    <property type="match status" value="1"/>
</dbReference>
<proteinExistence type="predicted"/>
<reference evidence="2" key="1">
    <citation type="submission" date="2016-10" db="EMBL/GenBank/DDBJ databases">
        <authorList>
            <person name="Varghese N."/>
            <person name="Submissions S."/>
        </authorList>
    </citation>
    <scope>NUCLEOTIDE SEQUENCE [LARGE SCALE GENOMIC DNA]</scope>
    <source>
        <strain evidence="2">DSM 19110</strain>
    </source>
</reference>